<gene>
    <name evidence="1" type="ORF">OCBIM_22005243mg</name>
</gene>
<name>A0A0L8HWB3_OCTBM</name>
<proteinExistence type="predicted"/>
<dbReference type="EMBL" id="KQ417234">
    <property type="protein sequence ID" value="KOF93070.1"/>
    <property type="molecule type" value="Genomic_DNA"/>
</dbReference>
<evidence type="ECO:0000313" key="1">
    <source>
        <dbReference type="EMBL" id="KOF93070.1"/>
    </source>
</evidence>
<dbReference type="AlphaFoldDB" id="A0A0L8HWB3"/>
<sequence>MCGSKYKGKRTYVAKEYGGKGLKSLKNVTSIEQRNMNSNQNKIYTNTKRKLHTHTQTKNMFYENCAGIK</sequence>
<accession>A0A0L8HWB3</accession>
<reference evidence="1" key="1">
    <citation type="submission" date="2015-07" db="EMBL/GenBank/DDBJ databases">
        <title>MeaNS - Measles Nucleotide Surveillance Program.</title>
        <authorList>
            <person name="Tran T."/>
            <person name="Druce J."/>
        </authorList>
    </citation>
    <scope>NUCLEOTIDE SEQUENCE</scope>
    <source>
        <strain evidence="1">UCB-OBI-ISO-001</strain>
        <tissue evidence="1">Gonad</tissue>
    </source>
</reference>
<protein>
    <submittedName>
        <fullName evidence="1">Uncharacterized protein</fullName>
    </submittedName>
</protein>
<organism evidence="1">
    <name type="scientific">Octopus bimaculoides</name>
    <name type="common">California two-spotted octopus</name>
    <dbReference type="NCBI Taxonomy" id="37653"/>
    <lineage>
        <taxon>Eukaryota</taxon>
        <taxon>Metazoa</taxon>
        <taxon>Spiralia</taxon>
        <taxon>Lophotrochozoa</taxon>
        <taxon>Mollusca</taxon>
        <taxon>Cephalopoda</taxon>
        <taxon>Coleoidea</taxon>
        <taxon>Octopodiformes</taxon>
        <taxon>Octopoda</taxon>
        <taxon>Incirrata</taxon>
        <taxon>Octopodidae</taxon>
        <taxon>Octopus</taxon>
    </lineage>
</organism>